<dbReference type="InParanoid" id="A0A2V0P782"/>
<accession>A0A2V0P782</accession>
<gene>
    <name evidence="1" type="ORF">Rsub_05781</name>
</gene>
<dbReference type="Proteomes" id="UP000247498">
    <property type="component" value="Unassembled WGS sequence"/>
</dbReference>
<protein>
    <submittedName>
        <fullName evidence="1">Arginine deiminase</fullName>
    </submittedName>
</protein>
<dbReference type="PANTHER" id="PTHR47271">
    <property type="entry name" value="ARGININE DEIMINASE"/>
    <property type="match status" value="1"/>
</dbReference>
<sequence>METILESISMGGRGGTSPIPIGAANGARAGGRGGGAAASALSGLLGADGAAGIGLGPIGAAAGMAHAASFVDCETVLRHAQIQNKPKPTAAPMAVASGPRASELLQGGPLTAVQEDEDQVAQVVIVCEPEGSSLMMGGLHPRGSLYERPVNIESAKAHHAHFRQVLREHGVRVLTVREILAHGVDEHMGARVELENLATSTLKYQMAAGASIDDIGEEHRFYLTDGYKREVIEHMSVTQLIDIILINPTVHLTPSGRDTGFTASYTFEPLSNLVYTRDQQITTCRGIVMGRLRSQQRQREVELMRFCFNKLGLPIIGEIEAPGFLEGGDFFPMGEDLAMVGIGLRSNMEACQQLMDRDLLGTRRFAVVRDDFDRNQDRMHLDCVFSVLGSGCCIMLETIMGQASPTRRLVDEFARDPISGKYKLARSGVEFAAYMAGEGYSIIPIAHDHQLAYGCNVLNLGGSRVISVHAPSARRIVAHPAFKGDVRVIDFSSITSMYGSVHCASQVVMRVPKRYGRHT</sequence>
<organism evidence="1 2">
    <name type="scientific">Raphidocelis subcapitata</name>
    <dbReference type="NCBI Taxonomy" id="307507"/>
    <lineage>
        <taxon>Eukaryota</taxon>
        <taxon>Viridiplantae</taxon>
        <taxon>Chlorophyta</taxon>
        <taxon>core chlorophytes</taxon>
        <taxon>Chlorophyceae</taxon>
        <taxon>CS clade</taxon>
        <taxon>Sphaeropleales</taxon>
        <taxon>Selenastraceae</taxon>
        <taxon>Raphidocelis</taxon>
    </lineage>
</organism>
<evidence type="ECO:0000313" key="1">
    <source>
        <dbReference type="EMBL" id="GBF92945.1"/>
    </source>
</evidence>
<dbReference type="Gene3D" id="3.75.10.10">
    <property type="entry name" value="L-arginine/glycine Amidinotransferase, Chain A"/>
    <property type="match status" value="1"/>
</dbReference>
<dbReference type="EMBL" id="BDRX01000036">
    <property type="protein sequence ID" value="GBF92945.1"/>
    <property type="molecule type" value="Genomic_DNA"/>
</dbReference>
<name>A0A2V0P782_9CHLO</name>
<dbReference type="PANTHER" id="PTHR47271:SF2">
    <property type="entry name" value="ARGININE DEIMINASE"/>
    <property type="match status" value="1"/>
</dbReference>
<dbReference type="Pfam" id="PF02274">
    <property type="entry name" value="ADI"/>
    <property type="match status" value="1"/>
</dbReference>
<dbReference type="STRING" id="307507.A0A2V0P782"/>
<dbReference type="AlphaFoldDB" id="A0A2V0P782"/>
<dbReference type="OrthoDB" id="5590314at2759"/>
<dbReference type="GO" id="GO:0019546">
    <property type="term" value="P:L-arginine deiminase pathway"/>
    <property type="evidence" value="ECO:0007669"/>
    <property type="project" value="TreeGrafter"/>
</dbReference>
<dbReference type="GO" id="GO:0016990">
    <property type="term" value="F:arginine deiminase activity"/>
    <property type="evidence" value="ECO:0007669"/>
    <property type="project" value="TreeGrafter"/>
</dbReference>
<comment type="caution">
    <text evidence="1">The sequence shown here is derived from an EMBL/GenBank/DDBJ whole genome shotgun (WGS) entry which is preliminary data.</text>
</comment>
<evidence type="ECO:0000313" key="2">
    <source>
        <dbReference type="Proteomes" id="UP000247498"/>
    </source>
</evidence>
<keyword evidence="2" id="KW-1185">Reference proteome</keyword>
<reference evidence="1 2" key="1">
    <citation type="journal article" date="2018" name="Sci. Rep.">
        <title>Raphidocelis subcapitata (=Pseudokirchneriella subcapitata) provides an insight into genome evolution and environmental adaptations in the Sphaeropleales.</title>
        <authorList>
            <person name="Suzuki S."/>
            <person name="Yamaguchi H."/>
            <person name="Nakajima N."/>
            <person name="Kawachi M."/>
        </authorList>
    </citation>
    <scope>NUCLEOTIDE SEQUENCE [LARGE SCALE GENOMIC DNA]</scope>
    <source>
        <strain evidence="1 2">NIES-35</strain>
    </source>
</reference>
<proteinExistence type="predicted"/>
<dbReference type="SUPFAM" id="SSF55909">
    <property type="entry name" value="Pentein"/>
    <property type="match status" value="1"/>
</dbReference>